<reference evidence="1 2" key="1">
    <citation type="submission" date="2015-09" db="EMBL/GenBank/DDBJ databases">
        <authorList>
            <consortium name="Pathogen Informatics"/>
        </authorList>
    </citation>
    <scope>NUCLEOTIDE SEQUENCE [LARGE SCALE GENOMIC DNA]</scope>
    <source>
        <strain evidence="1 2">2789STDY5834855</strain>
    </source>
</reference>
<gene>
    <name evidence="1" type="ORF">ERS852470_01785</name>
</gene>
<proteinExistence type="predicted"/>
<sequence>MRLFSINDLNFNEEDFLDNINEYEDIIPIIEELQNSLSYDEIECVGENECCNKTNKNYIVEIQGFIDGNDEFITKEELENNPTRAQGEIMDLFVIRLYKCVDCGKWIIDILE</sequence>
<name>A0A174DH01_9CLOT</name>
<dbReference type="AlphaFoldDB" id="A0A174DH01"/>
<protein>
    <submittedName>
        <fullName evidence="1">Uncharacterized protein</fullName>
    </submittedName>
</protein>
<organism evidence="1 2">
    <name type="scientific">Clostridium disporicum</name>
    <dbReference type="NCBI Taxonomy" id="84024"/>
    <lineage>
        <taxon>Bacteria</taxon>
        <taxon>Bacillati</taxon>
        <taxon>Bacillota</taxon>
        <taxon>Clostridia</taxon>
        <taxon>Eubacteriales</taxon>
        <taxon>Clostridiaceae</taxon>
        <taxon>Clostridium</taxon>
    </lineage>
</organism>
<dbReference type="Proteomes" id="UP000095558">
    <property type="component" value="Unassembled WGS sequence"/>
</dbReference>
<dbReference type="RefSeq" id="WP_394805638.1">
    <property type="nucleotide sequence ID" value="NZ_CYYT01000005.1"/>
</dbReference>
<accession>A0A174DH01</accession>
<evidence type="ECO:0000313" key="2">
    <source>
        <dbReference type="Proteomes" id="UP000095558"/>
    </source>
</evidence>
<dbReference type="EMBL" id="CYZV01000017">
    <property type="protein sequence ID" value="CUO23276.1"/>
    <property type="molecule type" value="Genomic_DNA"/>
</dbReference>
<evidence type="ECO:0000313" key="1">
    <source>
        <dbReference type="EMBL" id="CUO23276.1"/>
    </source>
</evidence>